<comment type="subcellular location">
    <subcellularLocation>
        <location evidence="4">Secreted</location>
        <location evidence="4">Cell wall</location>
        <topology evidence="4">Peptidoglycan-anchor</topology>
    </subcellularLocation>
</comment>
<keyword evidence="7" id="KW-0479">Metal-binding</keyword>
<dbReference type="AlphaFoldDB" id="A0A4R2BGM4"/>
<proteinExistence type="predicted"/>
<evidence type="ECO:0000256" key="6">
    <source>
        <dbReference type="ARBA" id="ARBA00022525"/>
    </source>
</evidence>
<evidence type="ECO:0000256" key="7">
    <source>
        <dbReference type="ARBA" id="ARBA00022723"/>
    </source>
</evidence>
<sequence>MERMKSGSKNRGKMILSSTLALGVLAAPLVPTNVLAAKPSTDKIQSKVELRIMETTDIHTNLLNYDYYKNAEAPKVGLAQTATLIKQARAEVDNSVLVDNGDLIQGTPLGTYKAKIDPLEEGEEHPAIKAMNMLDYDVATLGNHEFNYGLEFLDEVYDDAEFPVINANVYVDDKDSNPDNDVNKFTPFKIVDKKVKDENGKTNVIQVGYIGFVPPQINEWDKAHLDGKVITKNIIESAKKYIPQMKEAGADVVIAMAHSGFSGSEANTEDTIYALSKVEGIDAITFSHTHKVFPAKDETSLDALFKGADGKPLPGVDNEKGTINGVAAVQAGYGGGSLGIIDLQLQKVKGKWSVAGSKSSTKSVDNVKPDQAIVKAVTADHDATIQYVNTPIGTTTDDIYSYFALVQDDPSIQVVTNAQKWYVEKYIALNKPELKDLPILSVGAPFKAGRNGVEEYTEINKGDLTIRSAGDLYLYDNTLKAVKIKGSVVKEWIEMTAGKFNTIDPSKTTEQALLDPAFPVYNFDVIDGVEYQIDVTKPARYDSKGVLINPDSSRVVNLEYNGESVDPDQEFIVVTNNYRAGGGGNFPGLKGSELVVDSADENRQVLMDYISEVKEITPTADNNWSIAPISGDVNVTFTTSPKAEKYIGEGSPFSYTGKTDSNGFGIFKFDLNRGVKVQLLGVNDLHGQLDTVTKVSGQNAGHIEYTAAALKQEEATNPNTLMLHAGDMVGGSPLISALFQDEPTIEILEEIGFDAGTLGNHEFDEGIDELKRMINGGDHLNGTQGYDGIDFPLVAANAYDTRDGKLITEPYTVLETGGQKIGVIGVVTQETPTQIVRKGNETLEITDEAAAINKYTAELKDQGVEAIAVLAHNPAIQTGYTDAFDASRIAEQVNDEVDVIFAAHNHVKVNRVVDNKLIVQAYSYGSAYSDVEVEIDPTTGDIYKKSAEIKTVFQNDYTPDPEVVAIMDKYEEKAEPIKAQVVGQSLTTLEKGYPTVAKEFGDLGLGNLIADGMVAAMDADFAMMNGGGVRSPLEAGEVSYGDLFAIQPFGNVLNKVKLSGADIRVILDEQITTRGLDYHIAGFKYTYKYDDAAKTGQVVDITLPDGTPVDPAKEYTVVVNNYMYGNISTSIGKLSTDMEVGPIDLDATVDYVKSLTSPIDYKAEGRITRVN</sequence>
<keyword evidence="12" id="KW-0511">Multifunctional enzyme</keyword>
<feature type="domain" description="5'-Nucleotidase C-terminal" evidence="15">
    <location>
        <begin position="997"/>
        <end position="1124"/>
    </location>
</feature>
<dbReference type="InterPro" id="IPR041827">
    <property type="entry name" value="CpdB_N"/>
</dbReference>
<dbReference type="GO" id="GO:0030288">
    <property type="term" value="C:outer membrane-bounded periplasmic space"/>
    <property type="evidence" value="ECO:0007669"/>
    <property type="project" value="TreeGrafter"/>
</dbReference>
<dbReference type="Pfam" id="PF00149">
    <property type="entry name" value="Metallophos"/>
    <property type="match status" value="2"/>
</dbReference>
<comment type="caution">
    <text evidence="16">The sequence shown here is derived from an EMBL/GenBank/DDBJ whole genome shotgun (WGS) entry which is preliminary data.</text>
</comment>
<name>A0A4R2BGM4_9BACI</name>
<dbReference type="SUPFAM" id="SSF56300">
    <property type="entry name" value="Metallo-dependent phosphatases"/>
    <property type="match status" value="2"/>
</dbReference>
<dbReference type="InterPro" id="IPR029052">
    <property type="entry name" value="Metallo-depent_PP-like"/>
</dbReference>
<dbReference type="Gene3D" id="3.90.780.10">
    <property type="entry name" value="5'-Nucleotidase, C-terminal domain"/>
    <property type="match status" value="2"/>
</dbReference>
<comment type="catalytic activity">
    <reaction evidence="1">
        <text>a ribonucleoside 3'-phosphate + H2O = a ribonucleoside + phosphate</text>
        <dbReference type="Rhea" id="RHEA:10144"/>
        <dbReference type="ChEBI" id="CHEBI:13197"/>
        <dbReference type="ChEBI" id="CHEBI:15377"/>
        <dbReference type="ChEBI" id="CHEBI:18254"/>
        <dbReference type="ChEBI" id="CHEBI:43474"/>
        <dbReference type="EC" id="3.1.3.6"/>
    </reaction>
</comment>
<evidence type="ECO:0000256" key="12">
    <source>
        <dbReference type="ARBA" id="ARBA00023268"/>
    </source>
</evidence>
<feature type="domain" description="Calcineurin-like phosphoesterase" evidence="14">
    <location>
        <begin position="680"/>
        <end position="907"/>
    </location>
</feature>
<dbReference type="PANTHER" id="PTHR11575:SF24">
    <property type="entry name" value="5'-NUCLEOTIDASE"/>
    <property type="match status" value="1"/>
</dbReference>
<organism evidence="16 17">
    <name type="scientific">Mesobacillus foraminis</name>
    <dbReference type="NCBI Taxonomy" id="279826"/>
    <lineage>
        <taxon>Bacteria</taxon>
        <taxon>Bacillati</taxon>
        <taxon>Bacillota</taxon>
        <taxon>Bacilli</taxon>
        <taxon>Bacillales</taxon>
        <taxon>Bacillaceae</taxon>
        <taxon>Mesobacillus</taxon>
    </lineage>
</organism>
<dbReference type="GO" id="GO:0008254">
    <property type="term" value="F:3'-nucleotidase activity"/>
    <property type="evidence" value="ECO:0007669"/>
    <property type="project" value="UniProtKB-EC"/>
</dbReference>
<keyword evidence="6" id="KW-0964">Secreted</keyword>
<dbReference type="Pfam" id="PF02872">
    <property type="entry name" value="5_nucleotid_C"/>
    <property type="match status" value="2"/>
</dbReference>
<dbReference type="Gene3D" id="3.60.21.10">
    <property type="match status" value="2"/>
</dbReference>
<feature type="domain" description="5'-Nucleotidase C-terminal" evidence="15">
    <location>
        <begin position="392"/>
        <end position="590"/>
    </location>
</feature>
<evidence type="ECO:0000256" key="1">
    <source>
        <dbReference type="ARBA" id="ARBA00000527"/>
    </source>
</evidence>
<keyword evidence="5" id="KW-0134">Cell wall</keyword>
<dbReference type="InterPro" id="IPR004843">
    <property type="entry name" value="Calcineurin-like_PHP"/>
</dbReference>
<evidence type="ECO:0000259" key="14">
    <source>
        <dbReference type="Pfam" id="PF00149"/>
    </source>
</evidence>
<dbReference type="EMBL" id="SLVV01000006">
    <property type="protein sequence ID" value="TCN25129.1"/>
    <property type="molecule type" value="Genomic_DNA"/>
</dbReference>
<accession>A0A4R2BGM4</accession>
<keyword evidence="9" id="KW-0547">Nucleotide-binding</keyword>
<dbReference type="NCBIfam" id="NF006938">
    <property type="entry name" value="PRK09420.1"/>
    <property type="match status" value="1"/>
</dbReference>
<keyword evidence="10" id="KW-0378">Hydrolase</keyword>
<protein>
    <submittedName>
        <fullName evidence="16">2',3'-cyclic-nucleotide 2'-phosphodiesterase/3'-nucleotidase/5'-nucleotidase</fullName>
    </submittedName>
</protein>
<evidence type="ECO:0000256" key="9">
    <source>
        <dbReference type="ARBA" id="ARBA00022741"/>
    </source>
</evidence>
<dbReference type="GO" id="GO:0008768">
    <property type="term" value="F:UDP-sugar diphosphatase activity"/>
    <property type="evidence" value="ECO:0007669"/>
    <property type="project" value="TreeGrafter"/>
</dbReference>
<dbReference type="GO" id="GO:0009166">
    <property type="term" value="P:nucleotide catabolic process"/>
    <property type="evidence" value="ECO:0007669"/>
    <property type="project" value="InterPro"/>
</dbReference>
<dbReference type="GO" id="GO:0008253">
    <property type="term" value="F:5'-nucleotidase activity"/>
    <property type="evidence" value="ECO:0007669"/>
    <property type="project" value="TreeGrafter"/>
</dbReference>
<reference evidence="16 17" key="1">
    <citation type="journal article" date="2015" name="Stand. Genomic Sci.">
        <title>Genomic Encyclopedia of Bacterial and Archaeal Type Strains, Phase III: the genomes of soil and plant-associated and newly described type strains.</title>
        <authorList>
            <person name="Whitman W.B."/>
            <person name="Woyke T."/>
            <person name="Klenk H.P."/>
            <person name="Zhou Y."/>
            <person name="Lilburn T.G."/>
            <person name="Beck B.J."/>
            <person name="De Vos P."/>
            <person name="Vandamme P."/>
            <person name="Eisen J.A."/>
            <person name="Garrity G."/>
            <person name="Hugenholtz P."/>
            <person name="Kyrpides N.C."/>
        </authorList>
    </citation>
    <scope>NUCLEOTIDE SEQUENCE [LARGE SCALE GENOMIC DNA]</scope>
    <source>
        <strain evidence="16 17">CV53</strain>
    </source>
</reference>
<keyword evidence="17" id="KW-1185">Reference proteome</keyword>
<dbReference type="CDD" id="cd07410">
    <property type="entry name" value="MPP_CpdB_N"/>
    <property type="match status" value="1"/>
</dbReference>
<dbReference type="PANTHER" id="PTHR11575">
    <property type="entry name" value="5'-NUCLEOTIDASE-RELATED"/>
    <property type="match status" value="1"/>
</dbReference>
<dbReference type="PROSITE" id="PS00786">
    <property type="entry name" value="5_NUCLEOTIDASE_2"/>
    <property type="match status" value="2"/>
</dbReference>
<dbReference type="FunFam" id="3.60.21.10:FF:000052">
    <property type="entry name" value="Endonuclease YhcR"/>
    <property type="match status" value="1"/>
</dbReference>
<comment type="cofactor">
    <cofactor evidence="3">
        <name>a divalent metal cation</name>
        <dbReference type="ChEBI" id="CHEBI:60240"/>
    </cofactor>
</comment>
<dbReference type="InterPro" id="IPR006179">
    <property type="entry name" value="5_nucleotidase/apyrase"/>
</dbReference>
<evidence type="ECO:0000256" key="13">
    <source>
        <dbReference type="SAM" id="SignalP"/>
    </source>
</evidence>
<feature type="chain" id="PRO_5020412006" evidence="13">
    <location>
        <begin position="37"/>
        <end position="1171"/>
    </location>
</feature>
<gene>
    <name evidence="16" type="ORF">EV146_106333</name>
</gene>
<dbReference type="GO" id="GO:0008663">
    <property type="term" value="F:2',3'-cyclic-nucleotide 2'-phosphodiesterase activity"/>
    <property type="evidence" value="ECO:0007669"/>
    <property type="project" value="UniProtKB-EC"/>
</dbReference>
<feature type="domain" description="Calcineurin-like phosphoesterase" evidence="14">
    <location>
        <begin position="50"/>
        <end position="291"/>
    </location>
</feature>
<evidence type="ECO:0000313" key="17">
    <source>
        <dbReference type="Proteomes" id="UP000295689"/>
    </source>
</evidence>
<evidence type="ECO:0000313" key="16">
    <source>
        <dbReference type="EMBL" id="TCN25129.1"/>
    </source>
</evidence>
<dbReference type="GO" id="GO:0000166">
    <property type="term" value="F:nucleotide binding"/>
    <property type="evidence" value="ECO:0007669"/>
    <property type="project" value="UniProtKB-KW"/>
</dbReference>
<evidence type="ECO:0000256" key="11">
    <source>
        <dbReference type="ARBA" id="ARBA00023088"/>
    </source>
</evidence>
<evidence type="ECO:0000259" key="15">
    <source>
        <dbReference type="Pfam" id="PF02872"/>
    </source>
</evidence>
<dbReference type="PRINTS" id="PR01607">
    <property type="entry name" value="APYRASEFAMLY"/>
</dbReference>
<dbReference type="InterPro" id="IPR008334">
    <property type="entry name" value="5'-Nucleotdase_C"/>
</dbReference>
<evidence type="ECO:0000256" key="4">
    <source>
        <dbReference type="ARBA" id="ARBA00004168"/>
    </source>
</evidence>
<evidence type="ECO:0000256" key="2">
    <source>
        <dbReference type="ARBA" id="ARBA00001730"/>
    </source>
</evidence>
<evidence type="ECO:0000256" key="8">
    <source>
        <dbReference type="ARBA" id="ARBA00022729"/>
    </source>
</evidence>
<dbReference type="InterPro" id="IPR006146">
    <property type="entry name" value="5'-Nucleotdase_CS"/>
</dbReference>
<keyword evidence="11" id="KW-0572">Peptidoglycan-anchor</keyword>
<evidence type="ECO:0000256" key="3">
    <source>
        <dbReference type="ARBA" id="ARBA00001968"/>
    </source>
</evidence>
<feature type="signal peptide" evidence="13">
    <location>
        <begin position="1"/>
        <end position="36"/>
    </location>
</feature>
<dbReference type="GO" id="GO:0046872">
    <property type="term" value="F:metal ion binding"/>
    <property type="evidence" value="ECO:0007669"/>
    <property type="project" value="UniProtKB-KW"/>
</dbReference>
<comment type="catalytic activity">
    <reaction evidence="2">
        <text>a nucleoside 2',3'-cyclic phosphate + H2O = a nucleoside 3'-phosphate + H(+)</text>
        <dbReference type="Rhea" id="RHEA:19621"/>
        <dbReference type="ChEBI" id="CHEBI:15377"/>
        <dbReference type="ChEBI" id="CHEBI:15378"/>
        <dbReference type="ChEBI" id="CHEBI:66949"/>
        <dbReference type="ChEBI" id="CHEBI:66954"/>
        <dbReference type="EC" id="3.1.4.16"/>
    </reaction>
</comment>
<dbReference type="InterPro" id="IPR036907">
    <property type="entry name" value="5'-Nucleotdase_C_sf"/>
</dbReference>
<dbReference type="SUPFAM" id="SSF55816">
    <property type="entry name" value="5'-nucleotidase (syn. UDP-sugar hydrolase), C-terminal domain"/>
    <property type="match status" value="2"/>
</dbReference>
<evidence type="ECO:0000256" key="10">
    <source>
        <dbReference type="ARBA" id="ARBA00022801"/>
    </source>
</evidence>
<dbReference type="Proteomes" id="UP000295689">
    <property type="component" value="Unassembled WGS sequence"/>
</dbReference>
<keyword evidence="8 13" id="KW-0732">Signal</keyword>
<evidence type="ECO:0000256" key="5">
    <source>
        <dbReference type="ARBA" id="ARBA00022512"/>
    </source>
</evidence>